<name>A0A3L6RX79_PANMI</name>
<dbReference type="GO" id="GO:0003700">
    <property type="term" value="F:DNA-binding transcription factor activity"/>
    <property type="evidence" value="ECO:0007669"/>
    <property type="project" value="InterPro"/>
</dbReference>
<evidence type="ECO:0000313" key="9">
    <source>
        <dbReference type="EMBL" id="RLN11571.1"/>
    </source>
</evidence>
<gene>
    <name evidence="9" type="ORF">C2845_PM09G09980</name>
</gene>
<dbReference type="PANTHER" id="PTHR45914:SF59">
    <property type="entry name" value="TRANSCRIPTION FACTOR BHLH83-LIKE"/>
    <property type="match status" value="1"/>
</dbReference>
<sequence>MAMVRDPTPTLCCYDEAFIDDVGHTGDEHENLLHHPWELPMTAGSSGTFAQDGDWANMAGVSSSSPSSSSVVTFDSHGGDEYCAAWTDGLDQLISYDLELAVAAPGHAAASTVASNSFSFGGDSGGRDVSGASASQKRPRARAPTQGAEEEAAAAAPPPKKQGGGHRRAAAKPNKAPPTAMAPKDPQNLAAKNRRERITERLRALQELVPNGSKVDTVTMLDKAITYVKFMQLQLKVLQTDAFWPAPGGEAPGMSQVKEALDAILLSAPFSSSQR</sequence>
<evidence type="ECO:0000256" key="5">
    <source>
        <dbReference type="ARBA" id="ARBA00023163"/>
    </source>
</evidence>
<dbReference type="GO" id="GO:0048766">
    <property type="term" value="P:root hair initiation"/>
    <property type="evidence" value="ECO:0007669"/>
    <property type="project" value="UniProtKB-ARBA"/>
</dbReference>
<dbReference type="InterPro" id="IPR011598">
    <property type="entry name" value="bHLH_dom"/>
</dbReference>
<feature type="region of interest" description="Disordered" evidence="7">
    <location>
        <begin position="121"/>
        <end position="189"/>
    </location>
</feature>
<comment type="similarity">
    <text evidence="2">Belongs to the bHLH protein family.</text>
</comment>
<dbReference type="EMBL" id="PQIB02000006">
    <property type="protein sequence ID" value="RLN11571.1"/>
    <property type="molecule type" value="Genomic_DNA"/>
</dbReference>
<evidence type="ECO:0000256" key="6">
    <source>
        <dbReference type="ARBA" id="ARBA00023242"/>
    </source>
</evidence>
<keyword evidence="4" id="KW-0238">DNA-binding</keyword>
<keyword evidence="10" id="KW-1185">Reference proteome</keyword>
<dbReference type="AlphaFoldDB" id="A0A3L6RX79"/>
<dbReference type="CDD" id="cd11454">
    <property type="entry name" value="bHLH_AtIND_like"/>
    <property type="match status" value="1"/>
</dbReference>
<dbReference type="Gene3D" id="4.10.280.10">
    <property type="entry name" value="Helix-loop-helix DNA-binding domain"/>
    <property type="match status" value="1"/>
</dbReference>
<comment type="caution">
    <text evidence="9">The sequence shown here is derived from an EMBL/GenBank/DDBJ whole genome shotgun (WGS) entry which is preliminary data.</text>
</comment>
<dbReference type="OrthoDB" id="687495at2759"/>
<protein>
    <submittedName>
        <fullName evidence="9">Transcription factor bHLH83</fullName>
    </submittedName>
</protein>
<keyword evidence="5" id="KW-0804">Transcription</keyword>
<dbReference type="STRING" id="4540.A0A3L6RX79"/>
<evidence type="ECO:0000256" key="3">
    <source>
        <dbReference type="ARBA" id="ARBA00023015"/>
    </source>
</evidence>
<reference evidence="10" key="1">
    <citation type="journal article" date="2019" name="Nat. Commun.">
        <title>The genome of broomcorn millet.</title>
        <authorList>
            <person name="Zou C."/>
            <person name="Miki D."/>
            <person name="Li D."/>
            <person name="Tang Q."/>
            <person name="Xiao L."/>
            <person name="Rajput S."/>
            <person name="Deng P."/>
            <person name="Jia W."/>
            <person name="Huang R."/>
            <person name="Zhang M."/>
            <person name="Sun Y."/>
            <person name="Hu J."/>
            <person name="Fu X."/>
            <person name="Schnable P.S."/>
            <person name="Li F."/>
            <person name="Zhang H."/>
            <person name="Feng B."/>
            <person name="Zhu X."/>
            <person name="Liu R."/>
            <person name="Schnable J.C."/>
            <person name="Zhu J.-K."/>
            <person name="Zhang H."/>
        </authorList>
    </citation>
    <scope>NUCLEOTIDE SEQUENCE [LARGE SCALE GENOMIC DNA]</scope>
</reference>
<dbReference type="Proteomes" id="UP000275267">
    <property type="component" value="Unassembled WGS sequence"/>
</dbReference>
<evidence type="ECO:0000259" key="8">
    <source>
        <dbReference type="PROSITE" id="PS50888"/>
    </source>
</evidence>
<proteinExistence type="inferred from homology"/>
<feature type="domain" description="BHLH" evidence="8">
    <location>
        <begin position="182"/>
        <end position="231"/>
    </location>
</feature>
<feature type="compositionally biased region" description="Low complexity" evidence="7">
    <location>
        <begin position="121"/>
        <end position="135"/>
    </location>
</feature>
<dbReference type="InterPro" id="IPR045843">
    <property type="entry name" value="IND-like"/>
</dbReference>
<evidence type="ECO:0000256" key="1">
    <source>
        <dbReference type="ARBA" id="ARBA00004123"/>
    </source>
</evidence>
<accession>A0A3L6RX79</accession>
<comment type="subcellular location">
    <subcellularLocation>
        <location evidence="1">Nucleus</location>
    </subcellularLocation>
</comment>
<keyword evidence="6" id="KW-0539">Nucleus</keyword>
<evidence type="ECO:0000313" key="10">
    <source>
        <dbReference type="Proteomes" id="UP000275267"/>
    </source>
</evidence>
<dbReference type="SMART" id="SM00353">
    <property type="entry name" value="HLH"/>
    <property type="match status" value="1"/>
</dbReference>
<keyword evidence="3" id="KW-0805">Transcription regulation</keyword>
<evidence type="ECO:0000256" key="4">
    <source>
        <dbReference type="ARBA" id="ARBA00023125"/>
    </source>
</evidence>
<dbReference type="PROSITE" id="PS50888">
    <property type="entry name" value="BHLH"/>
    <property type="match status" value="1"/>
</dbReference>
<organism evidence="9 10">
    <name type="scientific">Panicum miliaceum</name>
    <name type="common">Proso millet</name>
    <name type="synonym">Broomcorn millet</name>
    <dbReference type="NCBI Taxonomy" id="4540"/>
    <lineage>
        <taxon>Eukaryota</taxon>
        <taxon>Viridiplantae</taxon>
        <taxon>Streptophyta</taxon>
        <taxon>Embryophyta</taxon>
        <taxon>Tracheophyta</taxon>
        <taxon>Spermatophyta</taxon>
        <taxon>Magnoliopsida</taxon>
        <taxon>Liliopsida</taxon>
        <taxon>Poales</taxon>
        <taxon>Poaceae</taxon>
        <taxon>PACMAD clade</taxon>
        <taxon>Panicoideae</taxon>
        <taxon>Panicodae</taxon>
        <taxon>Paniceae</taxon>
        <taxon>Panicinae</taxon>
        <taxon>Panicum</taxon>
        <taxon>Panicum sect. Panicum</taxon>
    </lineage>
</organism>
<feature type="compositionally biased region" description="Low complexity" evidence="7">
    <location>
        <begin position="171"/>
        <end position="184"/>
    </location>
</feature>
<dbReference type="GO" id="GO:0005634">
    <property type="term" value="C:nucleus"/>
    <property type="evidence" value="ECO:0007669"/>
    <property type="project" value="UniProtKB-SubCell"/>
</dbReference>
<dbReference type="FunFam" id="4.10.280.10:FF:000046">
    <property type="entry name" value="Transcription factor bHLH83"/>
    <property type="match status" value="1"/>
</dbReference>
<dbReference type="InterPro" id="IPR036638">
    <property type="entry name" value="HLH_DNA-bd_sf"/>
</dbReference>
<dbReference type="Pfam" id="PF00010">
    <property type="entry name" value="HLH"/>
    <property type="match status" value="1"/>
</dbReference>
<dbReference type="SUPFAM" id="SSF47459">
    <property type="entry name" value="HLH, helix-loop-helix DNA-binding domain"/>
    <property type="match status" value="1"/>
</dbReference>
<dbReference type="PANTHER" id="PTHR45914">
    <property type="entry name" value="TRANSCRIPTION FACTOR HEC3-RELATED"/>
    <property type="match status" value="1"/>
</dbReference>
<evidence type="ECO:0000256" key="2">
    <source>
        <dbReference type="ARBA" id="ARBA00005510"/>
    </source>
</evidence>
<dbReference type="GO" id="GO:0003677">
    <property type="term" value="F:DNA binding"/>
    <property type="evidence" value="ECO:0007669"/>
    <property type="project" value="UniProtKB-KW"/>
</dbReference>
<evidence type="ECO:0000256" key="7">
    <source>
        <dbReference type="SAM" id="MobiDB-lite"/>
    </source>
</evidence>
<dbReference type="GO" id="GO:0046983">
    <property type="term" value="F:protein dimerization activity"/>
    <property type="evidence" value="ECO:0007669"/>
    <property type="project" value="InterPro"/>
</dbReference>